<protein>
    <submittedName>
        <fullName evidence="1">Uncharacterized protein</fullName>
    </submittedName>
</protein>
<proteinExistence type="predicted"/>
<dbReference type="EMBL" id="MT144512">
    <property type="protein sequence ID" value="QJA54504.1"/>
    <property type="molecule type" value="Genomic_DNA"/>
</dbReference>
<sequence length="96" mass="11116">MTIVECIMAGTGELCIPTCPVKCWEKENSSIRRTIMSGGMEAANEFFKAKYKKYVCRKCGWKASNSIIFDYKGYCEMCEIEDSLEEKRKKYPMELI</sequence>
<name>A0A6H2A3W4_9ZZZZ</name>
<gene>
    <name evidence="1" type="ORF">TM448A05167_0008</name>
</gene>
<organism evidence="1">
    <name type="scientific">viral metagenome</name>
    <dbReference type="NCBI Taxonomy" id="1070528"/>
    <lineage>
        <taxon>unclassified sequences</taxon>
        <taxon>metagenomes</taxon>
        <taxon>organismal metagenomes</taxon>
    </lineage>
</organism>
<evidence type="ECO:0000313" key="1">
    <source>
        <dbReference type="EMBL" id="QJA54504.1"/>
    </source>
</evidence>
<reference evidence="1" key="1">
    <citation type="submission" date="2020-03" db="EMBL/GenBank/DDBJ databases">
        <title>The deep terrestrial virosphere.</title>
        <authorList>
            <person name="Holmfeldt K."/>
            <person name="Nilsson E."/>
            <person name="Simone D."/>
            <person name="Lopez-Fernandez M."/>
            <person name="Wu X."/>
            <person name="de Brujin I."/>
            <person name="Lundin D."/>
            <person name="Andersson A."/>
            <person name="Bertilsson S."/>
            <person name="Dopson M."/>
        </authorList>
    </citation>
    <scope>NUCLEOTIDE SEQUENCE</scope>
    <source>
        <strain evidence="1">TM448A05167</strain>
    </source>
</reference>
<accession>A0A6H2A3W4</accession>
<dbReference type="AlphaFoldDB" id="A0A6H2A3W4"/>